<proteinExistence type="predicted"/>
<evidence type="ECO:0000313" key="1">
    <source>
        <dbReference type="Proteomes" id="UP000095286"/>
    </source>
</evidence>
<sequence length="603" mass="69250">MTTYFVQPKAKVLATSAGICLPYNSIFVWDSLKQKEGKDQLNEVKFSIQFKYLVGDGSEVNISMERPPNELFTAMRKRLETKLLKIKPTMKPNGGVDFNPIDEIIMEDNKATNIDVFMGPKTNYFIIDGTRYQVLKNKPGLRKLELDMVPIVGCPMIPFTEYFDYDHSIKINPLIHWFVSKKGTNVPKDFYFDRTNIQLQDWEYVEASEIFYPSFKHVGMSICCLVDLGPDTIQSAVSTRNNVVLDRPSQMLSDEIREPFCQDHLKAGHRILNFNILADLYLNLKVPQEDLYFSHCPKEFQISDYRYPLLLREIIGYDADLMCLQEVDNKFQSKYLMNYLDKAKYGAVFGIKGGKVNEGVVIGWKKNKYDLKQLENVLLVGLLELDKFPENKDVCDYLEKDQEIKEKFLSRPTVLLVALLECIGELDKFGKAKKVLVATTHLHFDPRHEHVKAMQCLLCWRYIERIRKDMGDEDISVIFAGDFNVTPEGGAVQLSLKGTTELDEECWNCTPSMGGAVFKISNKYKSLCEFPEYTNYTLAHNKKKDKIEGFAGTLDYIWGDSTVKVNRIANMPRHESVTKHGALPAKHSPSDHLPLLCEIDFYK</sequence>
<protein>
    <submittedName>
        <fullName evidence="2">Endo/exonuclease/phosphatase domain-containing protein</fullName>
    </submittedName>
</protein>
<evidence type="ECO:0000313" key="2">
    <source>
        <dbReference type="WBParaSite" id="RSKR_0000719300.1"/>
    </source>
</evidence>
<reference evidence="2" key="1">
    <citation type="submission" date="2016-11" db="UniProtKB">
        <authorList>
            <consortium name="WormBaseParasite"/>
        </authorList>
    </citation>
    <scope>IDENTIFICATION</scope>
    <source>
        <strain evidence="2">KR3021</strain>
    </source>
</reference>
<dbReference type="WBParaSite" id="RSKR_0000719300.1">
    <property type="protein sequence ID" value="RSKR_0000719300.1"/>
    <property type="gene ID" value="RSKR_0000719300"/>
</dbReference>
<dbReference type="Proteomes" id="UP000095286">
    <property type="component" value="Unplaced"/>
</dbReference>
<organism evidence="1 2">
    <name type="scientific">Rhabditophanes sp. KR3021</name>
    <dbReference type="NCBI Taxonomy" id="114890"/>
    <lineage>
        <taxon>Eukaryota</taxon>
        <taxon>Metazoa</taxon>
        <taxon>Ecdysozoa</taxon>
        <taxon>Nematoda</taxon>
        <taxon>Chromadorea</taxon>
        <taxon>Rhabditida</taxon>
        <taxon>Tylenchina</taxon>
        <taxon>Panagrolaimomorpha</taxon>
        <taxon>Strongyloidoidea</taxon>
        <taxon>Alloionematidae</taxon>
        <taxon>Rhabditophanes</taxon>
    </lineage>
</organism>
<accession>A0AC35U2M3</accession>
<name>A0AC35U2M3_9BILA</name>